<feature type="region of interest" description="Disordered" evidence="1">
    <location>
        <begin position="1"/>
        <end position="76"/>
    </location>
</feature>
<dbReference type="SUPFAM" id="SSF49899">
    <property type="entry name" value="Concanavalin A-like lectins/glucanases"/>
    <property type="match status" value="1"/>
</dbReference>
<dbReference type="RefSeq" id="XP_035317914.1">
    <property type="nucleotide sequence ID" value="XM_035466755.1"/>
</dbReference>
<evidence type="ECO:0000256" key="2">
    <source>
        <dbReference type="SAM" id="Phobius"/>
    </source>
</evidence>
<comment type="caution">
    <text evidence="4">The sequence shown here is derived from an EMBL/GenBank/DDBJ whole genome shotgun (WGS) entry which is preliminary data.</text>
</comment>
<dbReference type="PROSITE" id="PS51762">
    <property type="entry name" value="GH16_2"/>
    <property type="match status" value="1"/>
</dbReference>
<keyword evidence="2" id="KW-0812">Transmembrane</keyword>
<reference evidence="4" key="1">
    <citation type="submission" date="2020-03" db="EMBL/GenBank/DDBJ databases">
        <title>Site-based positive gene gene selection in Geosmithia morbida across the United States reveals a broad range of putative effectors and factors for local host and environmental adapation.</title>
        <authorList>
            <person name="Onufrak A."/>
            <person name="Murdoch R.W."/>
            <person name="Gazis R."/>
            <person name="Huff M."/>
            <person name="Staton M."/>
            <person name="Klingeman W."/>
            <person name="Hadziabdic D."/>
        </authorList>
    </citation>
    <scope>NUCLEOTIDE SEQUENCE</scope>
    <source>
        <strain evidence="4">1262</strain>
    </source>
</reference>
<accession>A0A9P4YMN3</accession>
<evidence type="ECO:0000313" key="5">
    <source>
        <dbReference type="Proteomes" id="UP000749293"/>
    </source>
</evidence>
<feature type="transmembrane region" description="Helical" evidence="2">
    <location>
        <begin position="104"/>
        <end position="130"/>
    </location>
</feature>
<feature type="compositionally biased region" description="Low complexity" evidence="1">
    <location>
        <begin position="1"/>
        <end position="15"/>
    </location>
</feature>
<dbReference type="InterPro" id="IPR013320">
    <property type="entry name" value="ConA-like_dom_sf"/>
</dbReference>
<evidence type="ECO:0000259" key="3">
    <source>
        <dbReference type="PROSITE" id="PS51762"/>
    </source>
</evidence>
<dbReference type="InterPro" id="IPR000757">
    <property type="entry name" value="Beta-glucanase-like"/>
</dbReference>
<evidence type="ECO:0000313" key="4">
    <source>
        <dbReference type="EMBL" id="KAF4119262.1"/>
    </source>
</evidence>
<dbReference type="AlphaFoldDB" id="A0A9P4YMN3"/>
<dbReference type="Gene3D" id="2.60.120.200">
    <property type="match status" value="1"/>
</dbReference>
<sequence>MDLSGSDSAGNANAARLISGPNNQIMDHRPTGDSGRPVSTPRLPSQNDGQVPRDQGPRHQRFLSASHSARTTGAAYEPRPYFRSRRIRKGTVDRPELREKDPRALWITLIPLMGFFGGLAVIAVLSWTGYTSVSNHEYCVVFVDDFSNGFNSTIWSKHVETGGYGNGEFEVTTGGDENVFVRDGQLVIRPTIQTDSYIAQTEVTNLTADGTCTSGTPGECILTANLTAGEIVQPVKSGRISTKDFAVIRYGRVDVTAKLAAGDWLLSQLLMFPAEDYYGSWPASGGIDIGISRGNNYSYGGGQGNQLLQSALHWGPDPTADRWQTTTGARHGWHAEYHEDFHTFGLEWTERYLFTWVDSRLAQVTYVKFSHDFYRLGGFGATYGNGSRIVDPWEGAGTSRSTPFDRPFYLILSVGVGGTSGWFADGVQGKPWADASTTPRKDFWDARHQWGPTWEKDGHGELVVKRVSMHQQCDDGATDLSGFS</sequence>
<dbReference type="GO" id="GO:0005975">
    <property type="term" value="P:carbohydrate metabolic process"/>
    <property type="evidence" value="ECO:0007669"/>
    <property type="project" value="InterPro"/>
</dbReference>
<dbReference type="GeneID" id="55971009"/>
<dbReference type="InterPro" id="IPR050546">
    <property type="entry name" value="Glycosyl_Hydrlase_16"/>
</dbReference>
<dbReference type="Proteomes" id="UP000749293">
    <property type="component" value="Unassembled WGS sequence"/>
</dbReference>
<dbReference type="PANTHER" id="PTHR10963">
    <property type="entry name" value="GLYCOSYL HYDROLASE-RELATED"/>
    <property type="match status" value="1"/>
</dbReference>
<proteinExistence type="predicted"/>
<dbReference type="OrthoDB" id="4781at2759"/>
<dbReference type="EMBL" id="JAANYQ010000027">
    <property type="protein sequence ID" value="KAF4119262.1"/>
    <property type="molecule type" value="Genomic_DNA"/>
</dbReference>
<keyword evidence="2" id="KW-0472">Membrane</keyword>
<keyword evidence="2" id="KW-1133">Transmembrane helix</keyword>
<dbReference type="PANTHER" id="PTHR10963:SF62">
    <property type="entry name" value="GLUCAN 1,3-BETA-GLUCOSIDASE"/>
    <property type="match status" value="1"/>
</dbReference>
<dbReference type="GO" id="GO:0004553">
    <property type="term" value="F:hydrolase activity, hydrolyzing O-glycosyl compounds"/>
    <property type="evidence" value="ECO:0007669"/>
    <property type="project" value="InterPro"/>
</dbReference>
<keyword evidence="5" id="KW-1185">Reference proteome</keyword>
<evidence type="ECO:0000256" key="1">
    <source>
        <dbReference type="SAM" id="MobiDB-lite"/>
    </source>
</evidence>
<name>A0A9P4YMN3_9HYPO</name>
<keyword evidence="4" id="KW-0378">Hydrolase</keyword>
<organism evidence="4 5">
    <name type="scientific">Geosmithia morbida</name>
    <dbReference type="NCBI Taxonomy" id="1094350"/>
    <lineage>
        <taxon>Eukaryota</taxon>
        <taxon>Fungi</taxon>
        <taxon>Dikarya</taxon>
        <taxon>Ascomycota</taxon>
        <taxon>Pezizomycotina</taxon>
        <taxon>Sordariomycetes</taxon>
        <taxon>Hypocreomycetidae</taxon>
        <taxon>Hypocreales</taxon>
        <taxon>Bionectriaceae</taxon>
        <taxon>Geosmithia</taxon>
    </lineage>
</organism>
<feature type="domain" description="GH16" evidence="3">
    <location>
        <begin position="125"/>
        <end position="453"/>
    </location>
</feature>
<gene>
    <name evidence="4" type="ORF">GMORB2_4781</name>
</gene>
<protein>
    <submittedName>
        <fullName evidence="4">Glycosyl hydrolases family 16</fullName>
    </submittedName>
</protein>